<accession>D3Q5J6</accession>
<evidence type="ECO:0000313" key="1">
    <source>
        <dbReference type="EMBL" id="ADD46056.1"/>
    </source>
</evidence>
<dbReference type="EMBL" id="CP001778">
    <property type="protein sequence ID" value="ADD46056.1"/>
    <property type="molecule type" value="Genomic_DNA"/>
</dbReference>
<dbReference type="eggNOG" id="COG1396">
    <property type="taxonomic scope" value="Bacteria"/>
</dbReference>
<dbReference type="AlphaFoldDB" id="D3Q5J6"/>
<sequence length="311" mass="32609">MSSLVSKVVAELGIALEWLTAPHPATIHLHAGSHVGDELSKQISGRVQRLREADDTVPGRILYPHVIAERDQVATLLDNANANTRTRTVLLTALAELEQLAGWIAADGNASAQAQTHYLAGIRAANEAGDPVTAAQLWSCLAYMFTGNGDAVDGLFVAEAARRRGELSSPLVACLLAERHAYAAAVASDSYACHMALADADALLAAASPDIPEPAWVYWLDAAEVAVMAGRCMLLLGKPDRAVPLLRDAIASYPADHAREVALYRGWLAAAYAAAGDREAAQAEADAAAIIAGGAGVDSERVADRLDSVFA</sequence>
<dbReference type="OrthoDB" id="3213425at2"/>
<protein>
    <submittedName>
        <fullName evidence="1">Uncharacterized protein</fullName>
    </submittedName>
</protein>
<dbReference type="HOGENOM" id="CLU_029927_7_0_11"/>
<dbReference type="Proteomes" id="UP000000844">
    <property type="component" value="Chromosome"/>
</dbReference>
<keyword evidence="2" id="KW-1185">Reference proteome</keyword>
<dbReference type="SUPFAM" id="SSF48452">
    <property type="entry name" value="TPR-like"/>
    <property type="match status" value="1"/>
</dbReference>
<proteinExistence type="predicted"/>
<gene>
    <name evidence="1" type="ordered locus">Snas_6440</name>
</gene>
<name>D3Q5J6_STANL</name>
<reference evidence="1 2" key="1">
    <citation type="journal article" date="2009" name="Stand. Genomic Sci.">
        <title>Complete genome sequence of Stackebrandtia nassauensis type strain (LLR-40K-21).</title>
        <authorList>
            <person name="Munk C."/>
            <person name="Lapidus A."/>
            <person name="Copeland A."/>
            <person name="Jando M."/>
            <person name="Mayilraj S."/>
            <person name="Glavina Del Rio T."/>
            <person name="Nolan M."/>
            <person name="Chen F."/>
            <person name="Lucas S."/>
            <person name="Tice H."/>
            <person name="Cheng J.F."/>
            <person name="Han C."/>
            <person name="Detter J.C."/>
            <person name="Bruce D."/>
            <person name="Goodwin L."/>
            <person name="Chain P."/>
            <person name="Pitluck S."/>
            <person name="Goker M."/>
            <person name="Ovchinikova G."/>
            <person name="Pati A."/>
            <person name="Ivanova N."/>
            <person name="Mavromatis K."/>
            <person name="Chen A."/>
            <person name="Palaniappan K."/>
            <person name="Land M."/>
            <person name="Hauser L."/>
            <person name="Chang Y.J."/>
            <person name="Jeffries C.D."/>
            <person name="Bristow J."/>
            <person name="Eisen J.A."/>
            <person name="Markowitz V."/>
            <person name="Hugenholtz P."/>
            <person name="Kyrpides N.C."/>
            <person name="Klenk H.P."/>
        </authorList>
    </citation>
    <scope>NUCLEOTIDE SEQUENCE [LARGE SCALE GENOMIC DNA]</scope>
    <source>
        <strain evidence="2">DSM 44728 / CIP 108903 / NRRL B-16338 / NBRC 102104 / LLR-40K-21</strain>
    </source>
</reference>
<organism evidence="1 2">
    <name type="scientific">Stackebrandtia nassauensis (strain DSM 44728 / CIP 108903 / NRRL B-16338 / NBRC 102104 / LLR-40K-21)</name>
    <dbReference type="NCBI Taxonomy" id="446470"/>
    <lineage>
        <taxon>Bacteria</taxon>
        <taxon>Bacillati</taxon>
        <taxon>Actinomycetota</taxon>
        <taxon>Actinomycetes</taxon>
        <taxon>Glycomycetales</taxon>
        <taxon>Glycomycetaceae</taxon>
        <taxon>Stackebrandtia</taxon>
    </lineage>
</organism>
<dbReference type="KEGG" id="sna:Snas_6440"/>
<dbReference type="RefSeq" id="WP_013021627.1">
    <property type="nucleotide sequence ID" value="NC_013947.1"/>
</dbReference>
<dbReference type="STRING" id="446470.Snas_6440"/>
<dbReference type="InterPro" id="IPR011990">
    <property type="entry name" value="TPR-like_helical_dom_sf"/>
</dbReference>
<evidence type="ECO:0000313" key="2">
    <source>
        <dbReference type="Proteomes" id="UP000000844"/>
    </source>
</evidence>